<keyword evidence="3" id="KW-1185">Reference proteome</keyword>
<reference evidence="3" key="1">
    <citation type="submission" date="2016-10" db="EMBL/GenBank/DDBJ databases">
        <authorList>
            <person name="Varghese N."/>
            <person name="Submissions S."/>
        </authorList>
    </citation>
    <scope>NUCLEOTIDE SEQUENCE [LARGE SCALE GENOMIC DNA]</scope>
    <source>
        <strain evidence="3">DSM 173</strain>
    </source>
</reference>
<organism evidence="2 3">
    <name type="scientific">Allochromatium warmingii</name>
    <name type="common">Chromatium warmingii</name>
    <dbReference type="NCBI Taxonomy" id="61595"/>
    <lineage>
        <taxon>Bacteria</taxon>
        <taxon>Pseudomonadati</taxon>
        <taxon>Pseudomonadota</taxon>
        <taxon>Gammaproteobacteria</taxon>
        <taxon>Chromatiales</taxon>
        <taxon>Chromatiaceae</taxon>
        <taxon>Allochromatium</taxon>
    </lineage>
</organism>
<keyword evidence="1" id="KW-0175">Coiled coil</keyword>
<protein>
    <submittedName>
        <fullName evidence="2">PD-(D/E)XK nuclease family transposase</fullName>
    </submittedName>
</protein>
<dbReference type="OrthoDB" id="5566984at2"/>
<dbReference type="Proteomes" id="UP000198672">
    <property type="component" value="Unassembled WGS sequence"/>
</dbReference>
<evidence type="ECO:0000256" key="1">
    <source>
        <dbReference type="SAM" id="Coils"/>
    </source>
</evidence>
<gene>
    <name evidence="2" type="ORF">SAMN05421644_10898</name>
</gene>
<proteinExistence type="predicted"/>
<dbReference type="EMBL" id="FNOW01000008">
    <property type="protein sequence ID" value="SDX64990.1"/>
    <property type="molecule type" value="Genomic_DNA"/>
</dbReference>
<sequence>LLLDHGGIWLLELNKFHADTIENEQQRWLKFFKDGEQLDADALPTWMQTDEMRQAMSTLKAFSEKDRAYHAYQARQNYLREQRGIQRHIDELKAEAEQARVREEQERAAKEAALKREAAALAELERLKAQLHGQQD</sequence>
<feature type="coiled-coil region" evidence="1">
    <location>
        <begin position="75"/>
        <end position="134"/>
    </location>
</feature>
<evidence type="ECO:0000313" key="3">
    <source>
        <dbReference type="Proteomes" id="UP000198672"/>
    </source>
</evidence>
<dbReference type="Pfam" id="PF12784">
    <property type="entry name" value="PDDEXK_2"/>
    <property type="match status" value="1"/>
</dbReference>
<feature type="non-terminal residue" evidence="2">
    <location>
        <position position="1"/>
    </location>
</feature>
<dbReference type="AlphaFoldDB" id="A0A1H3DF79"/>
<name>A0A1H3DF79_ALLWA</name>
<accession>A0A1H3DF79</accession>
<dbReference type="RefSeq" id="WP_143117001.1">
    <property type="nucleotide sequence ID" value="NZ_FNOW01000008.1"/>
</dbReference>
<evidence type="ECO:0000313" key="2">
    <source>
        <dbReference type="EMBL" id="SDX64990.1"/>
    </source>
</evidence>
<dbReference type="STRING" id="61595.SAMN05421644_10898"/>